<keyword evidence="1" id="KW-1133">Transmembrane helix</keyword>
<sequence length="186" mass="20796">MNFVNETDNGVQVTYSSFNLKWMVVGSLLLTAGSLYLMSSVMDVGIIRGFFNFLIGTVGLLFFGGILLRILTIAWGNKILFQIKPTGFVTRKGKEIPFSDIQGMSVGWHSSRPAGMVFKDVILRTNQKSILKSKAYLCTYNLLDDDEIEAIINKYVIPKVSESCKQAWLQETSSNVHDTKNPNMPT</sequence>
<dbReference type="Proteomes" id="UP001139011">
    <property type="component" value="Unassembled WGS sequence"/>
</dbReference>
<dbReference type="RefSeq" id="WP_248251190.1">
    <property type="nucleotide sequence ID" value="NZ_JAIWJX010000002.1"/>
</dbReference>
<reference evidence="2" key="1">
    <citation type="submission" date="2021-09" db="EMBL/GenBank/DDBJ databases">
        <title>Genome analysis of Fictibacillus sp. KIGAM418 isolated from marine sediment.</title>
        <authorList>
            <person name="Seo M.-J."/>
            <person name="Cho E.-S."/>
            <person name="Hwang C.Y."/>
        </authorList>
    </citation>
    <scope>NUCLEOTIDE SEQUENCE</scope>
    <source>
        <strain evidence="2">KIGAM418</strain>
    </source>
</reference>
<proteinExistence type="predicted"/>
<dbReference type="Pfam" id="PF17353">
    <property type="entry name" value="DUF5381"/>
    <property type="match status" value="1"/>
</dbReference>
<keyword evidence="1" id="KW-0812">Transmembrane</keyword>
<feature type="transmembrane region" description="Helical" evidence="1">
    <location>
        <begin position="20"/>
        <end position="38"/>
    </location>
</feature>
<dbReference type="AlphaFoldDB" id="A0A9X1X7K5"/>
<keyword evidence="1" id="KW-0472">Membrane</keyword>
<name>A0A9X1X7K5_9BACL</name>
<dbReference type="EMBL" id="JAIWJX010000002">
    <property type="protein sequence ID" value="MCK6255351.1"/>
    <property type="molecule type" value="Genomic_DNA"/>
</dbReference>
<evidence type="ECO:0000313" key="3">
    <source>
        <dbReference type="Proteomes" id="UP001139011"/>
    </source>
</evidence>
<gene>
    <name evidence="2" type="ORF">LCY76_01740</name>
</gene>
<evidence type="ECO:0000313" key="2">
    <source>
        <dbReference type="EMBL" id="MCK6255351.1"/>
    </source>
</evidence>
<dbReference type="InterPro" id="IPR035324">
    <property type="entry name" value="DUF5381"/>
</dbReference>
<evidence type="ECO:0000256" key="1">
    <source>
        <dbReference type="SAM" id="Phobius"/>
    </source>
</evidence>
<feature type="transmembrane region" description="Helical" evidence="1">
    <location>
        <begin position="50"/>
        <end position="75"/>
    </location>
</feature>
<comment type="caution">
    <text evidence="2">The sequence shown here is derived from an EMBL/GenBank/DDBJ whole genome shotgun (WGS) entry which is preliminary data.</text>
</comment>
<accession>A0A9X1X7K5</accession>
<organism evidence="2 3">
    <name type="scientific">Fictibacillus marinisediminis</name>
    <dbReference type="NCBI Taxonomy" id="2878389"/>
    <lineage>
        <taxon>Bacteria</taxon>
        <taxon>Bacillati</taxon>
        <taxon>Bacillota</taxon>
        <taxon>Bacilli</taxon>
        <taxon>Bacillales</taxon>
        <taxon>Fictibacillaceae</taxon>
        <taxon>Fictibacillus</taxon>
    </lineage>
</organism>
<protein>
    <submittedName>
        <fullName evidence="2">YfjD family protein</fullName>
    </submittedName>
</protein>
<keyword evidence="3" id="KW-1185">Reference proteome</keyword>